<evidence type="ECO:0000313" key="4">
    <source>
        <dbReference type="EnsemblMetazoa" id="CapteP226464"/>
    </source>
</evidence>
<protein>
    <submittedName>
        <fullName evidence="3 4">Uncharacterized protein</fullName>
    </submittedName>
</protein>
<dbReference type="Proteomes" id="UP000014760">
    <property type="component" value="Unassembled WGS sequence"/>
</dbReference>
<feature type="transmembrane region" description="Helical" evidence="2">
    <location>
        <begin position="76"/>
        <end position="98"/>
    </location>
</feature>
<evidence type="ECO:0000256" key="2">
    <source>
        <dbReference type="SAM" id="Phobius"/>
    </source>
</evidence>
<reference evidence="5" key="1">
    <citation type="submission" date="2012-12" db="EMBL/GenBank/DDBJ databases">
        <authorList>
            <person name="Hellsten U."/>
            <person name="Grimwood J."/>
            <person name="Chapman J.A."/>
            <person name="Shapiro H."/>
            <person name="Aerts A."/>
            <person name="Otillar R.P."/>
            <person name="Terry A.Y."/>
            <person name="Boore J.L."/>
            <person name="Simakov O."/>
            <person name="Marletaz F."/>
            <person name="Cho S.-J."/>
            <person name="Edsinger-Gonzales E."/>
            <person name="Havlak P."/>
            <person name="Kuo D.-H."/>
            <person name="Larsson T."/>
            <person name="Lv J."/>
            <person name="Arendt D."/>
            <person name="Savage R."/>
            <person name="Osoegawa K."/>
            <person name="de Jong P."/>
            <person name="Lindberg D.R."/>
            <person name="Seaver E.C."/>
            <person name="Weisblat D.A."/>
            <person name="Putnam N.H."/>
            <person name="Grigoriev I.V."/>
            <person name="Rokhsar D.S."/>
        </authorList>
    </citation>
    <scope>NUCLEOTIDE SEQUENCE</scope>
    <source>
        <strain evidence="5">I ESC-2004</strain>
    </source>
</reference>
<dbReference type="HOGENOM" id="CLU_669473_0_0_1"/>
<sequence length="411" mass="44549">MYTPTGGGNHGGGGGGGGGGGMYKFPSVSSIHSMVSMGYLPPGHGYIPKKPKPDKPYGPNFVSVMNRTWRGPGRKYIHYALVCMAVSILFFVSAALYFAHRNVARLRVLRTEVFGALFIVIAVCSLGAMFQLIYKARVESNKWRRHVKFKSEGLFTAAAVNYAYVPPEEVKLSSGTYGTKALKEVPRPARNKGMKSKAPSLTNLRQGGPPPSNQGRIFEKRQQQQMRLDGAAAADSRPDIYTLAETAEEQPPPASEKSTSSQYDDAYHEATTIPREAVDSRSSPVEPQRVAETTHRLPSLPPTPVRQPVLPPTQSRQPVLPPTPVRQPVTRTPPQQQAPAVVARPSPQQWKAAQTPSPAAAYPQRPSPAQWSAQSLPPVSRGPVTTLKSPQPTIQIKGATPQRGPIGESEL</sequence>
<keyword evidence="5" id="KW-1185">Reference proteome</keyword>
<reference evidence="4" key="3">
    <citation type="submission" date="2015-06" db="UniProtKB">
        <authorList>
            <consortium name="EnsemblMetazoa"/>
        </authorList>
    </citation>
    <scope>IDENTIFICATION</scope>
</reference>
<dbReference type="OMA" id="TQKPQIW"/>
<feature type="transmembrane region" description="Helical" evidence="2">
    <location>
        <begin position="113"/>
        <end position="134"/>
    </location>
</feature>
<reference evidence="3 5" key="2">
    <citation type="journal article" date="2013" name="Nature">
        <title>Insights into bilaterian evolution from three spiralian genomes.</title>
        <authorList>
            <person name="Simakov O."/>
            <person name="Marletaz F."/>
            <person name="Cho S.J."/>
            <person name="Edsinger-Gonzales E."/>
            <person name="Havlak P."/>
            <person name="Hellsten U."/>
            <person name="Kuo D.H."/>
            <person name="Larsson T."/>
            <person name="Lv J."/>
            <person name="Arendt D."/>
            <person name="Savage R."/>
            <person name="Osoegawa K."/>
            <person name="de Jong P."/>
            <person name="Grimwood J."/>
            <person name="Chapman J.A."/>
            <person name="Shapiro H."/>
            <person name="Aerts A."/>
            <person name="Otillar R.P."/>
            <person name="Terry A.Y."/>
            <person name="Boore J.L."/>
            <person name="Grigoriev I.V."/>
            <person name="Lindberg D.R."/>
            <person name="Seaver E.C."/>
            <person name="Weisblat D.A."/>
            <person name="Putnam N.H."/>
            <person name="Rokhsar D.S."/>
        </authorList>
    </citation>
    <scope>NUCLEOTIDE SEQUENCE</scope>
    <source>
        <strain evidence="3 5">I ESC-2004</strain>
    </source>
</reference>
<dbReference type="EMBL" id="KB299905">
    <property type="protein sequence ID" value="ELU07449.1"/>
    <property type="molecule type" value="Genomic_DNA"/>
</dbReference>
<evidence type="ECO:0000256" key="1">
    <source>
        <dbReference type="SAM" id="MobiDB-lite"/>
    </source>
</evidence>
<feature type="compositionally biased region" description="Polar residues" evidence="1">
    <location>
        <begin position="367"/>
        <end position="377"/>
    </location>
</feature>
<feature type="region of interest" description="Disordered" evidence="1">
    <location>
        <begin position="245"/>
        <end position="411"/>
    </location>
</feature>
<feature type="compositionally biased region" description="Low complexity" evidence="1">
    <location>
        <begin position="326"/>
        <end position="349"/>
    </location>
</feature>
<name>R7ULN2_CAPTE</name>
<keyword evidence="2" id="KW-0812">Transmembrane</keyword>
<evidence type="ECO:0000313" key="3">
    <source>
        <dbReference type="EMBL" id="ELU07449.1"/>
    </source>
</evidence>
<evidence type="ECO:0000313" key="5">
    <source>
        <dbReference type="Proteomes" id="UP000014760"/>
    </source>
</evidence>
<dbReference type="EnsemblMetazoa" id="CapteT226464">
    <property type="protein sequence ID" value="CapteP226464"/>
    <property type="gene ID" value="CapteG226464"/>
</dbReference>
<proteinExistence type="predicted"/>
<feature type="region of interest" description="Disordered" evidence="1">
    <location>
        <begin position="182"/>
        <end position="216"/>
    </location>
</feature>
<dbReference type="EMBL" id="AMQN01007076">
    <property type="status" value="NOT_ANNOTATED_CDS"/>
    <property type="molecule type" value="Genomic_DNA"/>
</dbReference>
<keyword evidence="2" id="KW-1133">Transmembrane helix</keyword>
<feature type="compositionally biased region" description="Pro residues" evidence="1">
    <location>
        <begin position="299"/>
        <end position="311"/>
    </location>
</feature>
<organism evidence="3">
    <name type="scientific">Capitella teleta</name>
    <name type="common">Polychaete worm</name>
    <dbReference type="NCBI Taxonomy" id="283909"/>
    <lineage>
        <taxon>Eukaryota</taxon>
        <taxon>Metazoa</taxon>
        <taxon>Spiralia</taxon>
        <taxon>Lophotrochozoa</taxon>
        <taxon>Annelida</taxon>
        <taxon>Polychaeta</taxon>
        <taxon>Sedentaria</taxon>
        <taxon>Scolecida</taxon>
        <taxon>Capitellidae</taxon>
        <taxon>Capitella</taxon>
    </lineage>
</organism>
<dbReference type="OrthoDB" id="10553979at2759"/>
<keyword evidence="2" id="KW-0472">Membrane</keyword>
<gene>
    <name evidence="3" type="ORF">CAPTEDRAFT_226464</name>
</gene>
<accession>R7ULN2</accession>
<dbReference type="AlphaFoldDB" id="R7ULN2"/>